<evidence type="ECO:0000256" key="1">
    <source>
        <dbReference type="ARBA" id="ARBA00084104"/>
    </source>
</evidence>
<dbReference type="KEGG" id="ocu:103351782"/>
<reference evidence="4 5" key="1">
    <citation type="journal article" date="2011" name="Nature">
        <title>A high-resolution map of human evolutionary constraint using 29 mammals.</title>
        <authorList>
            <person name="Lindblad-Toh K."/>
            <person name="Garber M."/>
            <person name="Zuk O."/>
            <person name="Lin M.F."/>
            <person name="Parker B.J."/>
            <person name="Washietl S."/>
            <person name="Kheradpour P."/>
            <person name="Ernst J."/>
            <person name="Jordan G."/>
            <person name="Mauceli E."/>
            <person name="Ward L.D."/>
            <person name="Lowe C.B."/>
            <person name="Holloway A.K."/>
            <person name="Clamp M."/>
            <person name="Gnerre S."/>
            <person name="Alfoldi J."/>
            <person name="Beal K."/>
            <person name="Chang J."/>
            <person name="Clawson H."/>
            <person name="Cuff J."/>
            <person name="Di Palma F."/>
            <person name="Fitzgerald S."/>
            <person name="Flicek P."/>
            <person name="Guttman M."/>
            <person name="Hubisz M.J."/>
            <person name="Jaffe D.B."/>
            <person name="Jungreis I."/>
            <person name="Kent W.J."/>
            <person name="Kostka D."/>
            <person name="Lara M."/>
            <person name="Martins A.L."/>
            <person name="Massingham T."/>
            <person name="Moltke I."/>
            <person name="Raney B.J."/>
            <person name="Rasmussen M.D."/>
            <person name="Robinson J."/>
            <person name="Stark A."/>
            <person name="Vilella A.J."/>
            <person name="Wen J."/>
            <person name="Xie X."/>
            <person name="Zody M.C."/>
            <person name="Baldwin J."/>
            <person name="Bloom T."/>
            <person name="Chin C.W."/>
            <person name="Heiman D."/>
            <person name="Nicol R."/>
            <person name="Nusbaum C."/>
            <person name="Young S."/>
            <person name="Wilkinson J."/>
            <person name="Worley K.C."/>
            <person name="Kovar C.L."/>
            <person name="Muzny D.M."/>
            <person name="Gibbs R.A."/>
            <person name="Cree A."/>
            <person name="Dihn H.H."/>
            <person name="Fowler G."/>
            <person name="Jhangiani S."/>
            <person name="Joshi V."/>
            <person name="Lee S."/>
            <person name="Lewis L.R."/>
            <person name="Nazareth L.V."/>
            <person name="Okwuonu G."/>
            <person name="Santibanez J."/>
            <person name="Warren W.C."/>
            <person name="Mardis E.R."/>
            <person name="Weinstock G.M."/>
            <person name="Wilson R.K."/>
            <person name="Delehaunty K."/>
            <person name="Dooling D."/>
            <person name="Fronik C."/>
            <person name="Fulton L."/>
            <person name="Fulton B."/>
            <person name="Graves T."/>
            <person name="Minx P."/>
            <person name="Sodergren E."/>
            <person name="Birney E."/>
            <person name="Margulies E.H."/>
            <person name="Herrero J."/>
            <person name="Green E.D."/>
            <person name="Haussler D."/>
            <person name="Siepel A."/>
            <person name="Goldman N."/>
            <person name="Pollard K.S."/>
            <person name="Pedersen J.S."/>
            <person name="Lander E.S."/>
            <person name="Kellis M."/>
        </authorList>
    </citation>
    <scope>NUCLEOTIDE SEQUENCE [LARGE SCALE GENOMIC DNA]</scope>
    <source>
        <strain evidence="4 5">Thorbecke inbred</strain>
    </source>
</reference>
<dbReference type="FunFam" id="1.10.10.1210:FF:000001">
    <property type="entry name" value="melanoma-associated antigen D1"/>
    <property type="match status" value="1"/>
</dbReference>
<dbReference type="InterPro" id="IPR021072">
    <property type="entry name" value="MAGE_N"/>
</dbReference>
<dbReference type="FunFam" id="1.10.10.1200:FF:000007">
    <property type="entry name" value="Melanoma-associated antigen C2"/>
    <property type="match status" value="1"/>
</dbReference>
<dbReference type="Gene3D" id="1.10.10.1210">
    <property type="entry name" value="MAGE homology domain, winged helix WH2 motif"/>
    <property type="match status" value="1"/>
</dbReference>
<proteinExistence type="predicted"/>
<dbReference type="PROSITE" id="PS50838">
    <property type="entry name" value="MAGE"/>
    <property type="match status" value="1"/>
</dbReference>
<name>G1U5H2_RABIT</name>
<reference evidence="4" key="3">
    <citation type="submission" date="2025-09" db="UniProtKB">
        <authorList>
            <consortium name="Ensembl"/>
        </authorList>
    </citation>
    <scope>IDENTIFICATION</scope>
    <source>
        <strain evidence="4">Thorbecke</strain>
    </source>
</reference>
<dbReference type="Proteomes" id="UP000001811">
    <property type="component" value="Chromosome X"/>
</dbReference>
<dbReference type="GO" id="GO:0000122">
    <property type="term" value="P:negative regulation of transcription by RNA polymerase II"/>
    <property type="evidence" value="ECO:0007669"/>
    <property type="project" value="TreeGrafter"/>
</dbReference>
<dbReference type="SMART" id="SM01392">
    <property type="entry name" value="MAGE_N"/>
    <property type="match status" value="1"/>
</dbReference>
<dbReference type="OrthoDB" id="205198at2759"/>
<dbReference type="RefSeq" id="XP_008270702.3">
    <property type="nucleotide sequence ID" value="XM_008272480.3"/>
</dbReference>
<sequence>MPRGQKSKLRSREKRRQARSEIQRLQGAQATAAEEEDTVSSSPPLGDSDPQSSFAASGSCGKSKRRQRGPAATTACRSRQRSNGGAQSQDGERASTSQALSTTDSSFTTRLDQKAVLLVQFMLRKYNKRELITKKDLLKYVTKKYKMHFDEILRKAAELMVLAFGIDVQEVDSAKHYYALVRQLDHTGDPRMNGEIMPRSGLLMTILCVIFIKGNSAPEEDIWEVLNVMGIYAGENHFIHGEPKKLITQDLVQERYLEYRQVLNSDPPCYEFLWGPRAHAETSKMKVLEFLAKMHNTVPTAFPAWYEDAVIDEEERMRSRFAALFPVHIPESVPTVSPTTSGI</sequence>
<dbReference type="AlphaFoldDB" id="G1U5H2"/>
<dbReference type="SMART" id="SM01373">
    <property type="entry name" value="MAGE"/>
    <property type="match status" value="1"/>
</dbReference>
<evidence type="ECO:0000313" key="5">
    <source>
        <dbReference type="Proteomes" id="UP000001811"/>
    </source>
</evidence>
<dbReference type="Bgee" id="ENSOCUG00000016444">
    <property type="expression patterns" value="Expressed in testis"/>
</dbReference>
<dbReference type="GeneTree" id="ENSGT00940000165324"/>
<keyword evidence="1" id="KW-0825">Tumor antigen</keyword>
<reference evidence="4" key="2">
    <citation type="submission" date="2025-08" db="UniProtKB">
        <authorList>
            <consortium name="Ensembl"/>
        </authorList>
    </citation>
    <scope>IDENTIFICATION</scope>
    <source>
        <strain evidence="4">Thorbecke</strain>
    </source>
</reference>
<protein>
    <recommendedName>
        <fullName evidence="3">MAGE domain-containing protein</fullName>
    </recommendedName>
</protein>
<evidence type="ECO:0000256" key="2">
    <source>
        <dbReference type="SAM" id="MobiDB-lite"/>
    </source>
</evidence>
<dbReference type="InParanoid" id="G1U5H2"/>
<feature type="compositionally biased region" description="Polar residues" evidence="2">
    <location>
        <begin position="75"/>
        <end position="105"/>
    </location>
</feature>
<dbReference type="GO" id="GO:0005634">
    <property type="term" value="C:nucleus"/>
    <property type="evidence" value="ECO:0007669"/>
    <property type="project" value="TreeGrafter"/>
</dbReference>
<organism evidence="4 5">
    <name type="scientific">Oryctolagus cuniculus</name>
    <name type="common">Rabbit</name>
    <dbReference type="NCBI Taxonomy" id="9986"/>
    <lineage>
        <taxon>Eukaryota</taxon>
        <taxon>Metazoa</taxon>
        <taxon>Chordata</taxon>
        <taxon>Craniata</taxon>
        <taxon>Vertebrata</taxon>
        <taxon>Euteleostomi</taxon>
        <taxon>Mammalia</taxon>
        <taxon>Eutheria</taxon>
        <taxon>Euarchontoglires</taxon>
        <taxon>Glires</taxon>
        <taxon>Lagomorpha</taxon>
        <taxon>Leporidae</taxon>
        <taxon>Oryctolagus</taxon>
    </lineage>
</organism>
<dbReference type="InterPro" id="IPR037445">
    <property type="entry name" value="MAGE"/>
</dbReference>
<dbReference type="SMR" id="G1U5H2"/>
<dbReference type="HOGENOM" id="CLU_039582_1_3_1"/>
<feature type="compositionally biased region" description="Basic residues" evidence="2">
    <location>
        <begin position="1"/>
        <end position="17"/>
    </location>
</feature>
<accession>G1U5H2</accession>
<evidence type="ECO:0000259" key="3">
    <source>
        <dbReference type="PROSITE" id="PS50838"/>
    </source>
</evidence>
<dbReference type="STRING" id="9986.ENSOCUP00000024652"/>
<dbReference type="Pfam" id="PF12440">
    <property type="entry name" value="MAGE_N"/>
    <property type="match status" value="1"/>
</dbReference>
<dbReference type="Pfam" id="PF01454">
    <property type="entry name" value="MAGE"/>
    <property type="match status" value="1"/>
</dbReference>
<dbReference type="Ensembl" id="ENSOCUT00000016442.3">
    <property type="protein sequence ID" value="ENSOCUP00000024652.2"/>
    <property type="gene ID" value="ENSOCUG00000016444.3"/>
</dbReference>
<dbReference type="eggNOG" id="KOG4562">
    <property type="taxonomic scope" value="Eukaryota"/>
</dbReference>
<keyword evidence="5" id="KW-1185">Reference proteome</keyword>
<dbReference type="InterPro" id="IPR041898">
    <property type="entry name" value="MAGE_WH1"/>
</dbReference>
<dbReference type="GeneID" id="103351782"/>
<dbReference type="PANTHER" id="PTHR11736">
    <property type="entry name" value="MELANOMA-ASSOCIATED ANTIGEN MAGE ANTIGEN"/>
    <property type="match status" value="1"/>
</dbReference>
<feature type="domain" description="MAGE" evidence="3">
    <location>
        <begin position="111"/>
        <end position="309"/>
    </location>
</feature>
<feature type="region of interest" description="Disordered" evidence="2">
    <location>
        <begin position="1"/>
        <end position="105"/>
    </location>
</feature>
<dbReference type="InterPro" id="IPR041899">
    <property type="entry name" value="MAGE_WH2"/>
</dbReference>
<dbReference type="InterPro" id="IPR002190">
    <property type="entry name" value="MHD_dom"/>
</dbReference>
<feature type="compositionally biased region" description="Polar residues" evidence="2">
    <location>
        <begin position="39"/>
        <end position="56"/>
    </location>
</feature>
<dbReference type="Gene3D" id="1.10.10.1200">
    <property type="entry name" value="MAGE homology domain, winged helix WH1 motif"/>
    <property type="match status" value="1"/>
</dbReference>
<evidence type="ECO:0000313" key="4">
    <source>
        <dbReference type="Ensembl" id="ENSOCUP00000024652.2"/>
    </source>
</evidence>
<dbReference type="PANTHER" id="PTHR11736:SF69">
    <property type="entry name" value="MAGE DOMAIN-CONTAINING PROTEIN"/>
    <property type="match status" value="1"/>
</dbReference>
<dbReference type="EMBL" id="AAGW02040744">
    <property type="status" value="NOT_ANNOTATED_CDS"/>
    <property type="molecule type" value="Genomic_DNA"/>
</dbReference>